<evidence type="ECO:0000256" key="1">
    <source>
        <dbReference type="ARBA" id="ARBA00022679"/>
    </source>
</evidence>
<dbReference type="InterPro" id="IPR000182">
    <property type="entry name" value="GNAT_dom"/>
</dbReference>
<dbReference type="STRING" id="1120919.GCA_000429165_02706"/>
<evidence type="ECO:0000313" key="5">
    <source>
        <dbReference type="Proteomes" id="UP000321635"/>
    </source>
</evidence>
<dbReference type="CDD" id="cd04301">
    <property type="entry name" value="NAT_SF"/>
    <property type="match status" value="1"/>
</dbReference>
<evidence type="ECO:0000313" key="4">
    <source>
        <dbReference type="EMBL" id="GEN60715.1"/>
    </source>
</evidence>
<evidence type="ECO:0000259" key="3">
    <source>
        <dbReference type="PROSITE" id="PS51186"/>
    </source>
</evidence>
<organism evidence="4 5">
    <name type="scientific">Acetobacter nitrogenifigens DSM 23921 = NBRC 105050</name>
    <dbReference type="NCBI Taxonomy" id="1120919"/>
    <lineage>
        <taxon>Bacteria</taxon>
        <taxon>Pseudomonadati</taxon>
        <taxon>Pseudomonadota</taxon>
        <taxon>Alphaproteobacteria</taxon>
        <taxon>Acetobacterales</taxon>
        <taxon>Acetobacteraceae</taxon>
        <taxon>Acetobacter</taxon>
    </lineage>
</organism>
<sequence>MKISIRLAKPEDETDVITLWRDCGLVTQQNDPATDFRFARGRETSEILLGEDENQTIIGTIMVGHDGHRGWLYYVASSPDARGAGIGRSLVGAAEAWLRDRGVLKAQLMVRETNAGVVPFYERLGYETAPRIVMGKWL</sequence>
<dbReference type="OrthoDB" id="1821130at2"/>
<accession>A0A511XCW4</accession>
<dbReference type="Pfam" id="PF00583">
    <property type="entry name" value="Acetyltransf_1"/>
    <property type="match status" value="1"/>
</dbReference>
<dbReference type="EMBL" id="BJYF01000020">
    <property type="protein sequence ID" value="GEN60715.1"/>
    <property type="molecule type" value="Genomic_DNA"/>
</dbReference>
<proteinExistence type="predicted"/>
<dbReference type="Gene3D" id="3.40.630.30">
    <property type="match status" value="1"/>
</dbReference>
<keyword evidence="5" id="KW-1185">Reference proteome</keyword>
<dbReference type="PANTHER" id="PTHR43072">
    <property type="entry name" value="N-ACETYLTRANSFERASE"/>
    <property type="match status" value="1"/>
</dbReference>
<keyword evidence="1 4" id="KW-0808">Transferase</keyword>
<comment type="caution">
    <text evidence="4">The sequence shown here is derived from an EMBL/GenBank/DDBJ whole genome shotgun (WGS) entry which is preliminary data.</text>
</comment>
<dbReference type="RefSeq" id="WP_026398339.1">
    <property type="nucleotide sequence ID" value="NZ_AUBI01000011.1"/>
</dbReference>
<dbReference type="AlphaFoldDB" id="A0A511XCW4"/>
<reference evidence="4 5" key="1">
    <citation type="submission" date="2019-07" db="EMBL/GenBank/DDBJ databases">
        <title>Whole genome shotgun sequence of Acetobacter nitrogenifigens NBRC 105050.</title>
        <authorList>
            <person name="Hosoyama A."/>
            <person name="Uohara A."/>
            <person name="Ohji S."/>
            <person name="Ichikawa N."/>
        </authorList>
    </citation>
    <scope>NUCLEOTIDE SEQUENCE [LARGE SCALE GENOMIC DNA]</scope>
    <source>
        <strain evidence="4 5">NBRC 105050</strain>
    </source>
</reference>
<dbReference type="PROSITE" id="PS51186">
    <property type="entry name" value="GNAT"/>
    <property type="match status" value="1"/>
</dbReference>
<keyword evidence="2" id="KW-0012">Acyltransferase</keyword>
<evidence type="ECO:0000256" key="2">
    <source>
        <dbReference type="ARBA" id="ARBA00023315"/>
    </source>
</evidence>
<feature type="domain" description="N-acetyltransferase" evidence="3">
    <location>
        <begin position="3"/>
        <end position="138"/>
    </location>
</feature>
<protein>
    <submittedName>
        <fullName evidence="4">GNAT family acetyltransferase</fullName>
    </submittedName>
</protein>
<dbReference type="SUPFAM" id="SSF55729">
    <property type="entry name" value="Acyl-CoA N-acyltransferases (Nat)"/>
    <property type="match status" value="1"/>
</dbReference>
<dbReference type="InterPro" id="IPR016181">
    <property type="entry name" value="Acyl_CoA_acyltransferase"/>
</dbReference>
<dbReference type="PANTHER" id="PTHR43072:SF51">
    <property type="entry name" value="ABC SUPERFAMILY TRANSPORT PROTEIN"/>
    <property type="match status" value="1"/>
</dbReference>
<gene>
    <name evidence="4" type="ORF">ANI02nite_25990</name>
</gene>
<dbReference type="GO" id="GO:0016747">
    <property type="term" value="F:acyltransferase activity, transferring groups other than amino-acyl groups"/>
    <property type="evidence" value="ECO:0007669"/>
    <property type="project" value="InterPro"/>
</dbReference>
<dbReference type="Proteomes" id="UP000321635">
    <property type="component" value="Unassembled WGS sequence"/>
</dbReference>
<name>A0A511XCW4_9PROT</name>
<dbReference type="NCBIfam" id="NF002959">
    <property type="entry name" value="PRK03624.1"/>
    <property type="match status" value="1"/>
</dbReference>